<evidence type="ECO:0000256" key="1">
    <source>
        <dbReference type="ARBA" id="ARBA00022737"/>
    </source>
</evidence>
<dbReference type="Gene3D" id="1.25.40.10">
    <property type="entry name" value="Tetratricopeptide repeat domain"/>
    <property type="match status" value="2"/>
</dbReference>
<organism evidence="3 4">
    <name type="scientific">Segatella oris</name>
    <dbReference type="NCBI Taxonomy" id="28135"/>
    <lineage>
        <taxon>Bacteria</taxon>
        <taxon>Pseudomonadati</taxon>
        <taxon>Bacteroidota</taxon>
        <taxon>Bacteroidia</taxon>
        <taxon>Bacteroidales</taxon>
        <taxon>Prevotellaceae</taxon>
        <taxon>Segatella</taxon>
    </lineage>
</organism>
<evidence type="ECO:0000313" key="4">
    <source>
        <dbReference type="Proteomes" id="UP000274578"/>
    </source>
</evidence>
<evidence type="ECO:0000313" key="3">
    <source>
        <dbReference type="EMBL" id="VEH14316.1"/>
    </source>
</evidence>
<dbReference type="EMBL" id="LR134384">
    <property type="protein sequence ID" value="VEH14316.1"/>
    <property type="molecule type" value="Genomic_DNA"/>
</dbReference>
<accession>A0A3S4V823</accession>
<name>A0A3S4V823_9BACT</name>
<dbReference type="InterPro" id="IPR011990">
    <property type="entry name" value="TPR-like_helical_dom_sf"/>
</dbReference>
<dbReference type="AlphaFoldDB" id="A0A3S4V823"/>
<dbReference type="PANTHER" id="PTHR44943">
    <property type="entry name" value="CELLULOSE SYNTHASE OPERON PROTEIN C"/>
    <property type="match status" value="1"/>
</dbReference>
<protein>
    <submittedName>
        <fullName evidence="3">Cellulose synthase subunit BcsC</fullName>
    </submittedName>
</protein>
<dbReference type="SMART" id="SM00028">
    <property type="entry name" value="TPR"/>
    <property type="match status" value="6"/>
</dbReference>
<gene>
    <name evidence="3" type="ORF">NCTC13071_00286</name>
</gene>
<keyword evidence="1" id="KW-0677">Repeat</keyword>
<dbReference type="PANTHER" id="PTHR44943:SF8">
    <property type="entry name" value="TPR REPEAT-CONTAINING PROTEIN MJ0263"/>
    <property type="match status" value="1"/>
</dbReference>
<dbReference type="Proteomes" id="UP000274578">
    <property type="component" value="Chromosome 1"/>
</dbReference>
<reference evidence="3 4" key="1">
    <citation type="submission" date="2018-12" db="EMBL/GenBank/DDBJ databases">
        <authorList>
            <consortium name="Pathogen Informatics"/>
        </authorList>
    </citation>
    <scope>NUCLEOTIDE SEQUENCE [LARGE SCALE GENOMIC DNA]</scope>
    <source>
        <strain evidence="3 4">NCTC13071</strain>
    </source>
</reference>
<dbReference type="SUPFAM" id="SSF48452">
    <property type="entry name" value="TPR-like"/>
    <property type="match status" value="2"/>
</dbReference>
<proteinExistence type="predicted"/>
<dbReference type="RefSeq" id="WP_018919443.1">
    <property type="nucleotide sequence ID" value="NZ_LR134384.1"/>
</dbReference>
<keyword evidence="2" id="KW-0802">TPR repeat</keyword>
<evidence type="ECO:0000256" key="2">
    <source>
        <dbReference type="ARBA" id="ARBA00022803"/>
    </source>
</evidence>
<sequence>MNFFKKLFGSSVSPSEEEQKEAEGKEFDVLKYDGMRAFKTGETAFAIECFRHALRLQEDLEVRDYLSQALIQSNELLKAYDELQKLADAEPDNIQIVIRMAHVAYMMENYTAMGDACERGKLLDKDNVDINYLYARACLGMGDLVNTIAMLTKTISLDEDYVSAYQLRGETLLKMGDVEGADADVAWLLNHDETNEDALLLKARIEEARQHHASAMEFYGKVIAQNPFNVDAFRERGAIRLAQGDKQGAEEDMKLVLELSPEMQQEVSGDYSN</sequence>
<dbReference type="InterPro" id="IPR019734">
    <property type="entry name" value="TPR_rpt"/>
</dbReference>
<dbReference type="InterPro" id="IPR051685">
    <property type="entry name" value="Ycf3/AcsC/BcsC/TPR_MFPF"/>
</dbReference>
<dbReference type="GeneID" id="85011204"/>
<dbReference type="KEGG" id="poc:NCTC13071_00286"/>